<keyword evidence="1" id="KW-0812">Transmembrane</keyword>
<keyword evidence="3" id="KW-1185">Reference proteome</keyword>
<dbReference type="RefSeq" id="WP_152262912.1">
    <property type="nucleotide sequence ID" value="NZ_VOKX01000010.1"/>
</dbReference>
<gene>
    <name evidence="2" type="ORF">FRZ00_07565</name>
</gene>
<organism evidence="2 3">
    <name type="scientific">Streptomyces mobaraensis</name>
    <name type="common">Streptoverticillium mobaraense</name>
    <dbReference type="NCBI Taxonomy" id="35621"/>
    <lineage>
        <taxon>Bacteria</taxon>
        <taxon>Bacillati</taxon>
        <taxon>Actinomycetota</taxon>
        <taxon>Actinomycetes</taxon>
        <taxon>Kitasatosporales</taxon>
        <taxon>Streptomycetaceae</taxon>
        <taxon>Streptomyces</taxon>
    </lineage>
</organism>
<evidence type="ECO:0000313" key="3">
    <source>
        <dbReference type="Proteomes" id="UP000327000"/>
    </source>
</evidence>
<keyword evidence="1" id="KW-1133">Transmembrane helix</keyword>
<dbReference type="OrthoDB" id="4571710at2"/>
<comment type="caution">
    <text evidence="2">The sequence shown here is derived from an EMBL/GenBank/DDBJ whole genome shotgun (WGS) entry which is preliminary data.</text>
</comment>
<proteinExistence type="predicted"/>
<evidence type="ECO:0000313" key="2">
    <source>
        <dbReference type="EMBL" id="KAB7849264.1"/>
    </source>
</evidence>
<reference evidence="2 3" key="1">
    <citation type="journal article" date="2019" name="Microb. Cell Fact.">
        <title>Exploring novel herbicidin analogues by transcriptional regulator overexpression and MS/MS molecular networking.</title>
        <authorList>
            <person name="Shi Y."/>
            <person name="Gu R."/>
            <person name="Li Y."/>
            <person name="Wang X."/>
            <person name="Ren W."/>
            <person name="Li X."/>
            <person name="Wang L."/>
            <person name="Xie Y."/>
            <person name="Hong B."/>
        </authorList>
    </citation>
    <scope>NUCLEOTIDE SEQUENCE [LARGE SCALE GENOMIC DNA]</scope>
    <source>
        <strain evidence="2 3">US-43</strain>
    </source>
</reference>
<dbReference type="InterPro" id="IPR014229">
    <property type="entry name" value="Spore_YtfJ"/>
</dbReference>
<protein>
    <submittedName>
        <fullName evidence="2">Sporulation protein</fullName>
    </submittedName>
</protein>
<feature type="transmembrane region" description="Helical" evidence="1">
    <location>
        <begin position="102"/>
        <end position="122"/>
    </location>
</feature>
<dbReference type="EMBL" id="VOKX01000010">
    <property type="protein sequence ID" value="KAB7849264.1"/>
    <property type="molecule type" value="Genomic_DNA"/>
</dbReference>
<dbReference type="AlphaFoldDB" id="A0A5N5WDH1"/>
<sequence>MSSSDTPDQPVPQADAAAAALTVRLTEQLGSRASVTAVFGTPVTSDGITVIPVAEVAFGFAGGTGTGAGAAHTGGGGVGTRPRGYIEIKDGTAAYKPLRSPWVNVAIPLAAALAGTVAPLLVRRLAKHRPR</sequence>
<dbReference type="Proteomes" id="UP000327000">
    <property type="component" value="Unassembled WGS sequence"/>
</dbReference>
<name>A0A5N5WDH1_STRMB</name>
<accession>A0A5N5WDH1</accession>
<dbReference type="Pfam" id="PF09579">
    <property type="entry name" value="Spore_YtfJ"/>
    <property type="match status" value="1"/>
</dbReference>
<keyword evidence="1" id="KW-0472">Membrane</keyword>
<evidence type="ECO:0000256" key="1">
    <source>
        <dbReference type="SAM" id="Phobius"/>
    </source>
</evidence>